<proteinExistence type="predicted"/>
<name>A0A0E3XA36_9CAUD</name>
<reference evidence="2" key="2">
    <citation type="submission" date="2015-01" db="EMBL/GenBank/DDBJ databases">
        <title>Complete Genome of Bacillus megaterium Siphophage Stills.</title>
        <authorList>
            <person name="Lee S.S."/>
            <person name="Kongari R.R."/>
            <person name="Hernandez A.C."/>
            <person name="Everett G.F.K."/>
        </authorList>
    </citation>
    <scope>NUCLEOTIDE SEQUENCE [LARGE SCALE GENOMIC DNA]</scope>
</reference>
<dbReference type="EMBL" id="KP696448">
    <property type="protein sequence ID" value="AKC02637.1"/>
    <property type="molecule type" value="Genomic_DNA"/>
</dbReference>
<accession>A0A0E3XA36</accession>
<evidence type="ECO:0000313" key="2">
    <source>
        <dbReference type="Proteomes" id="UP000033016"/>
    </source>
</evidence>
<evidence type="ECO:0000313" key="1">
    <source>
        <dbReference type="EMBL" id="AKC02637.1"/>
    </source>
</evidence>
<dbReference type="Proteomes" id="UP000033016">
    <property type="component" value="Segment"/>
</dbReference>
<protein>
    <submittedName>
        <fullName evidence="1">Uncharacterized protein</fullName>
    </submittedName>
</protein>
<gene>
    <name evidence="1" type="ORF">CPT_Stills9</name>
</gene>
<sequence>MTNIQDVKRVHGGYIQGEIVNSQLHVHKIFGSKLEDTDNTRLGLNHVNGMIKELEIIRDAMDYKKKGVF</sequence>
<reference evidence="1 2" key="1">
    <citation type="journal article" date="2015" name="Genome Announc.">
        <title>Complete Genome Sequence of Bacillus megaterium Siphophage Stills.</title>
        <authorList>
            <person name="Lee S.S."/>
            <person name="Kongari R.R."/>
            <person name="Hernandez A.C."/>
            <person name="Kuty Everett G.F."/>
        </authorList>
    </citation>
    <scope>NUCLEOTIDE SEQUENCE [LARGE SCALE GENOMIC DNA]</scope>
</reference>
<dbReference type="GeneID" id="26661001"/>
<dbReference type="RefSeq" id="YP_009196894.1">
    <property type="nucleotide sequence ID" value="NC_028777.1"/>
</dbReference>
<dbReference type="KEGG" id="vg:26661001"/>
<keyword evidence="2" id="KW-1185">Reference proteome</keyword>
<organism evidence="1 2">
    <name type="scientific">Bacillus phage Stills</name>
    <dbReference type="NCBI Taxonomy" id="1610833"/>
    <lineage>
        <taxon>Viruses</taxon>
        <taxon>Duplodnaviria</taxon>
        <taxon>Heunggongvirae</taxon>
        <taxon>Uroviricota</taxon>
        <taxon>Caudoviricetes</taxon>
        <taxon>Slashvirus</taxon>
        <taxon>Slashvirus stills</taxon>
    </lineage>
</organism>